<feature type="region of interest" description="Disordered" evidence="1">
    <location>
        <begin position="1"/>
        <end position="26"/>
    </location>
</feature>
<evidence type="ECO:0000256" key="1">
    <source>
        <dbReference type="SAM" id="MobiDB-lite"/>
    </source>
</evidence>
<accession>A0ABW5IRW7</accession>
<dbReference type="RefSeq" id="WP_377510288.1">
    <property type="nucleotide sequence ID" value="NZ_JBHULU010000021.1"/>
</dbReference>
<dbReference type="Proteomes" id="UP001597544">
    <property type="component" value="Unassembled WGS sequence"/>
</dbReference>
<feature type="compositionally biased region" description="Low complexity" evidence="1">
    <location>
        <begin position="97"/>
        <end position="108"/>
    </location>
</feature>
<feature type="compositionally biased region" description="Basic and acidic residues" evidence="1">
    <location>
        <begin position="79"/>
        <end position="96"/>
    </location>
</feature>
<dbReference type="EMBL" id="JBHULU010000021">
    <property type="protein sequence ID" value="MFD2515479.1"/>
    <property type="molecule type" value="Genomic_DNA"/>
</dbReference>
<name>A0ABW5IRW7_9BACT</name>
<feature type="compositionally biased region" description="Basic and acidic residues" evidence="1">
    <location>
        <begin position="130"/>
        <end position="145"/>
    </location>
</feature>
<evidence type="ECO:0000313" key="3">
    <source>
        <dbReference type="Proteomes" id="UP001597544"/>
    </source>
</evidence>
<comment type="caution">
    <text evidence="2">The sequence shown here is derived from an EMBL/GenBank/DDBJ whole genome shotgun (WGS) entry which is preliminary data.</text>
</comment>
<feature type="compositionally biased region" description="Basic and acidic residues" evidence="1">
    <location>
        <begin position="58"/>
        <end position="72"/>
    </location>
</feature>
<feature type="compositionally biased region" description="Low complexity" evidence="1">
    <location>
        <begin position="118"/>
        <end position="129"/>
    </location>
</feature>
<keyword evidence="3" id="KW-1185">Reference proteome</keyword>
<feature type="region of interest" description="Disordered" evidence="1">
    <location>
        <begin position="38"/>
        <end position="149"/>
    </location>
</feature>
<proteinExistence type="predicted"/>
<protein>
    <submittedName>
        <fullName evidence="2">Uncharacterized protein</fullName>
    </submittedName>
</protein>
<feature type="region of interest" description="Disordered" evidence="1">
    <location>
        <begin position="187"/>
        <end position="234"/>
    </location>
</feature>
<sequence>MERNDWNNRNNRNNPSVERSYPDQDRQVDEDMYRGAYRFDNSSDHHNQTTWDGYGSTDRNRNREQDYNRDYNRSYNSSQRHDRGYDHDNYNLDSRYRNQNNRYRSSNNADWDEQYRPTSGGYNTNSGGSQEHRSVRNRIEDRDPWGADNFNADYGPDRYHHGEGENYGNMAGSLSYGYDGTSTYDPDWNSHYDPQSGQRRSYHGNYTSRHPEQDQYRENATRNPSDHDQRNRYY</sequence>
<reference evidence="3" key="1">
    <citation type="journal article" date="2019" name="Int. J. Syst. Evol. Microbiol.">
        <title>The Global Catalogue of Microorganisms (GCM) 10K type strain sequencing project: providing services to taxonomists for standard genome sequencing and annotation.</title>
        <authorList>
            <consortium name="The Broad Institute Genomics Platform"/>
            <consortium name="The Broad Institute Genome Sequencing Center for Infectious Disease"/>
            <person name="Wu L."/>
            <person name="Ma J."/>
        </authorList>
    </citation>
    <scope>NUCLEOTIDE SEQUENCE [LARGE SCALE GENOMIC DNA]</scope>
    <source>
        <strain evidence="3">KCTC 42498</strain>
    </source>
</reference>
<feature type="compositionally biased region" description="Polar residues" evidence="1">
    <location>
        <begin position="192"/>
        <end position="208"/>
    </location>
</feature>
<feature type="compositionally biased region" description="Basic and acidic residues" evidence="1">
    <location>
        <begin position="209"/>
        <end position="234"/>
    </location>
</feature>
<gene>
    <name evidence="2" type="ORF">ACFSRY_16520</name>
</gene>
<evidence type="ECO:0000313" key="2">
    <source>
        <dbReference type="EMBL" id="MFD2515479.1"/>
    </source>
</evidence>
<organism evidence="2 3">
    <name type="scientific">Pontibacter locisalis</name>
    <dbReference type="NCBI Taxonomy" id="1719035"/>
    <lineage>
        <taxon>Bacteria</taxon>
        <taxon>Pseudomonadati</taxon>
        <taxon>Bacteroidota</taxon>
        <taxon>Cytophagia</taxon>
        <taxon>Cytophagales</taxon>
        <taxon>Hymenobacteraceae</taxon>
        <taxon>Pontibacter</taxon>
    </lineage>
</organism>